<dbReference type="CDD" id="cd00833">
    <property type="entry name" value="PKS"/>
    <property type="match status" value="1"/>
</dbReference>
<feature type="domain" description="Ketosynthase family 3 (KS3)" evidence="5">
    <location>
        <begin position="7"/>
        <end position="429"/>
    </location>
</feature>
<dbReference type="SUPFAM" id="SSF53901">
    <property type="entry name" value="Thiolase-like"/>
    <property type="match status" value="1"/>
</dbReference>
<dbReference type="PANTHER" id="PTHR43775:SF37">
    <property type="entry name" value="SI:DKEY-61P9.11"/>
    <property type="match status" value="1"/>
</dbReference>
<evidence type="ECO:0000256" key="4">
    <source>
        <dbReference type="ARBA" id="ARBA00054155"/>
    </source>
</evidence>
<evidence type="ECO:0000313" key="7">
    <source>
        <dbReference type="Proteomes" id="UP000189670"/>
    </source>
</evidence>
<dbReference type="Gene3D" id="3.40.47.10">
    <property type="match status" value="1"/>
</dbReference>
<name>A0A1V1NTS2_9BACT</name>
<evidence type="ECO:0000259" key="5">
    <source>
        <dbReference type="PROSITE" id="PS52004"/>
    </source>
</evidence>
<dbReference type="GO" id="GO:0071770">
    <property type="term" value="P:DIM/DIP cell wall layer assembly"/>
    <property type="evidence" value="ECO:0007669"/>
    <property type="project" value="TreeGrafter"/>
</dbReference>
<dbReference type="InterPro" id="IPR018201">
    <property type="entry name" value="Ketoacyl_synth_AS"/>
</dbReference>
<dbReference type="Proteomes" id="UP000189670">
    <property type="component" value="Unassembled WGS sequence"/>
</dbReference>
<dbReference type="InterPro" id="IPR016039">
    <property type="entry name" value="Thiolase-like"/>
</dbReference>
<dbReference type="GO" id="GO:0004312">
    <property type="term" value="F:fatty acid synthase activity"/>
    <property type="evidence" value="ECO:0007669"/>
    <property type="project" value="TreeGrafter"/>
</dbReference>
<dbReference type="GO" id="GO:0004315">
    <property type="term" value="F:3-oxoacyl-[acyl-carrier-protein] synthase activity"/>
    <property type="evidence" value="ECO:0007669"/>
    <property type="project" value="InterPro"/>
</dbReference>
<dbReference type="InterPro" id="IPR014031">
    <property type="entry name" value="Ketoacyl_synth_C"/>
</dbReference>
<dbReference type="InterPro" id="IPR020841">
    <property type="entry name" value="PKS_Beta-ketoAc_synthase_dom"/>
</dbReference>
<comment type="function">
    <text evidence="4">Involved in production of the polyketide antibiotic thailandamide.</text>
</comment>
<comment type="caution">
    <text evidence="6">The sequence shown here is derived from an EMBL/GenBank/DDBJ whole genome shotgun (WGS) entry which is preliminary data.</text>
</comment>
<dbReference type="PANTHER" id="PTHR43775">
    <property type="entry name" value="FATTY ACID SYNTHASE"/>
    <property type="match status" value="1"/>
</dbReference>
<dbReference type="Pfam" id="PF02801">
    <property type="entry name" value="Ketoacyl-synt_C"/>
    <property type="match status" value="1"/>
</dbReference>
<dbReference type="SMART" id="SM00825">
    <property type="entry name" value="PKS_KS"/>
    <property type="match status" value="1"/>
</dbReference>
<dbReference type="FunFam" id="3.40.47.10:FF:000019">
    <property type="entry name" value="Polyketide synthase type I"/>
    <property type="match status" value="1"/>
</dbReference>
<accession>A0A1V1NTS2</accession>
<gene>
    <name evidence="6" type="ORF">OMM_13431</name>
</gene>
<reference evidence="7" key="1">
    <citation type="submission" date="2012-11" db="EMBL/GenBank/DDBJ databases">
        <authorList>
            <person name="Lucero-Rivera Y.E."/>
            <person name="Tovar-Ramirez D."/>
        </authorList>
    </citation>
    <scope>NUCLEOTIDE SEQUENCE [LARGE SCALE GENOMIC DNA]</scope>
    <source>
        <strain evidence="7">Araruama</strain>
    </source>
</reference>
<evidence type="ECO:0000313" key="6">
    <source>
        <dbReference type="EMBL" id="ETR65974.1"/>
    </source>
</evidence>
<evidence type="ECO:0000256" key="2">
    <source>
        <dbReference type="ARBA" id="ARBA00022553"/>
    </source>
</evidence>
<keyword evidence="1" id="KW-0596">Phosphopantetheine</keyword>
<feature type="non-terminal residue" evidence="6">
    <location>
        <position position="1"/>
    </location>
</feature>
<dbReference type="InterPro" id="IPR050091">
    <property type="entry name" value="PKS_NRPS_Biosynth_Enz"/>
</dbReference>
<evidence type="ECO:0000256" key="3">
    <source>
        <dbReference type="ARBA" id="ARBA00022679"/>
    </source>
</evidence>
<dbReference type="GO" id="GO:0005886">
    <property type="term" value="C:plasma membrane"/>
    <property type="evidence" value="ECO:0007669"/>
    <property type="project" value="TreeGrafter"/>
</dbReference>
<keyword evidence="2" id="KW-0597">Phosphoprotein</keyword>
<dbReference type="InterPro" id="IPR014030">
    <property type="entry name" value="Ketoacyl_synth_N"/>
</dbReference>
<dbReference type="GO" id="GO:0005737">
    <property type="term" value="C:cytoplasm"/>
    <property type="evidence" value="ECO:0007669"/>
    <property type="project" value="TreeGrafter"/>
</dbReference>
<evidence type="ECO:0000256" key="1">
    <source>
        <dbReference type="ARBA" id="ARBA00022450"/>
    </source>
</evidence>
<dbReference type="EMBL" id="ATBP01002333">
    <property type="protein sequence ID" value="ETR65974.1"/>
    <property type="molecule type" value="Genomic_DNA"/>
</dbReference>
<sequence length="429" mass="47077">NMKRHVHEDIAIIGMSAIFPQSENLDIFWQHLENKNDLITHVPIERWNKNDYPDYPASQWGGFISDIDQFDPLFFNISPREAEWMTPQQRLLLQTVWKTIENAGYKASHFSGSETGVFIGYTGSDYSDIAKDAATDIHTLAGLANSIIANRISYVFDFSGPSEEIDTACSSSLVAIHRAVEAIRNGQCEMAVAGGCNMMLSPKVSIVLEQAGMLSPDGRCRTFDENANGYVRGEGVAAILLKPLNKARADGDPIHAVIKSSAQNHGGRAATLSTPNADAQSRVIVNAWERANIDPETISYMETHGTGTSLGDPIEISGLIQAFTHLYQKWGKDIPEHAHCALGSVKTNIGHLEAAAGIAGVIKTVLAMNHRKLPGNVHFQSLNPHIDMRMPFYIVDDLRNWEPGYDDHNQMIPRRAGVSSFGFGGSNAH</sequence>
<dbReference type="Pfam" id="PF00109">
    <property type="entry name" value="ketoacyl-synt"/>
    <property type="match status" value="1"/>
</dbReference>
<keyword evidence="3" id="KW-0808">Transferase</keyword>
<proteinExistence type="predicted"/>
<dbReference type="AlphaFoldDB" id="A0A1V1NTS2"/>
<dbReference type="PROSITE" id="PS52004">
    <property type="entry name" value="KS3_2"/>
    <property type="match status" value="1"/>
</dbReference>
<feature type="non-terminal residue" evidence="6">
    <location>
        <position position="429"/>
    </location>
</feature>
<dbReference type="PROSITE" id="PS00606">
    <property type="entry name" value="KS3_1"/>
    <property type="match status" value="1"/>
</dbReference>
<dbReference type="GO" id="GO:0006633">
    <property type="term" value="P:fatty acid biosynthetic process"/>
    <property type="evidence" value="ECO:0007669"/>
    <property type="project" value="InterPro"/>
</dbReference>
<organism evidence="6 7">
    <name type="scientific">Candidatus Magnetoglobus multicellularis str. Araruama</name>
    <dbReference type="NCBI Taxonomy" id="890399"/>
    <lineage>
        <taxon>Bacteria</taxon>
        <taxon>Pseudomonadati</taxon>
        <taxon>Thermodesulfobacteriota</taxon>
        <taxon>Desulfobacteria</taxon>
        <taxon>Desulfobacterales</taxon>
        <taxon>Desulfobacteraceae</taxon>
        <taxon>Candidatus Magnetoglobus</taxon>
    </lineage>
</organism>
<protein>
    <recommendedName>
        <fullName evidence="5">Ketosynthase family 3 (KS3) domain-containing protein</fullName>
    </recommendedName>
</protein>